<name>A0A0L6U7W6_9BASI</name>
<accession>A0A0L6U7W6</accession>
<protein>
    <recommendedName>
        <fullName evidence="2">DUF6818 domain-containing protein</fullName>
    </recommendedName>
</protein>
<dbReference type="AlphaFoldDB" id="A0A0L6U7W6"/>
<evidence type="ECO:0000256" key="1">
    <source>
        <dbReference type="SAM" id="MobiDB-lite"/>
    </source>
</evidence>
<feature type="domain" description="DUF6818" evidence="2">
    <location>
        <begin position="41"/>
        <end position="116"/>
    </location>
</feature>
<evidence type="ECO:0000313" key="4">
    <source>
        <dbReference type="Proteomes" id="UP000037035"/>
    </source>
</evidence>
<dbReference type="OrthoDB" id="2499380at2759"/>
<dbReference type="VEuPathDB" id="FungiDB:VP01_9215g1"/>
<proteinExistence type="predicted"/>
<gene>
    <name evidence="3" type="ORF">VP01_9215g1</name>
</gene>
<dbReference type="PANTHER" id="PTHR34409">
    <property type="entry name" value="SET DOMAIN-CONTAINING PROTEIN"/>
    <property type="match status" value="1"/>
</dbReference>
<organism evidence="3 4">
    <name type="scientific">Puccinia sorghi</name>
    <dbReference type="NCBI Taxonomy" id="27349"/>
    <lineage>
        <taxon>Eukaryota</taxon>
        <taxon>Fungi</taxon>
        <taxon>Dikarya</taxon>
        <taxon>Basidiomycota</taxon>
        <taxon>Pucciniomycotina</taxon>
        <taxon>Pucciniomycetes</taxon>
        <taxon>Pucciniales</taxon>
        <taxon>Pucciniaceae</taxon>
        <taxon>Puccinia</taxon>
    </lineage>
</organism>
<feature type="region of interest" description="Disordered" evidence="1">
    <location>
        <begin position="116"/>
        <end position="136"/>
    </location>
</feature>
<sequence length="136" mass="15741">MVGWSYDTTHHLSQLSTEETRTPTRVTRLQRRGKIIKEILPTGSNEWERVHKLYSEYAIQNDQVTHDTEPLKTKFKWSFMSKKPTGDPSCQVWVCEAKMTNFLIKDRTHTLAFVDEEKGDDSTDERNGVSNPVTPV</sequence>
<dbReference type="Proteomes" id="UP000037035">
    <property type="component" value="Unassembled WGS sequence"/>
</dbReference>
<dbReference type="InterPro" id="IPR049203">
    <property type="entry name" value="DUF6818"/>
</dbReference>
<dbReference type="Pfam" id="PF20681">
    <property type="entry name" value="DUF6818"/>
    <property type="match status" value="1"/>
</dbReference>
<reference evidence="3 4" key="1">
    <citation type="submission" date="2015-08" db="EMBL/GenBank/DDBJ databases">
        <title>Next Generation Sequencing and Analysis of the Genome of Puccinia sorghi L Schw, the Causal Agent of Maize Common Rust.</title>
        <authorList>
            <person name="Rochi L."/>
            <person name="Burguener G."/>
            <person name="Darino M."/>
            <person name="Turjanski A."/>
            <person name="Kreff E."/>
            <person name="Dieguez M.J."/>
            <person name="Sacco F."/>
        </authorList>
    </citation>
    <scope>NUCLEOTIDE SEQUENCE [LARGE SCALE GENOMIC DNA]</scope>
    <source>
        <strain evidence="3 4">RO10H11247</strain>
    </source>
</reference>
<evidence type="ECO:0000313" key="3">
    <source>
        <dbReference type="EMBL" id="KNZ44387.1"/>
    </source>
</evidence>
<dbReference type="PANTHER" id="PTHR34409:SF1">
    <property type="entry name" value="MYB-LIKE DOMAIN-CONTAINING PROTEIN"/>
    <property type="match status" value="1"/>
</dbReference>
<dbReference type="EMBL" id="LAVV01014844">
    <property type="protein sequence ID" value="KNZ44387.1"/>
    <property type="molecule type" value="Genomic_DNA"/>
</dbReference>
<comment type="caution">
    <text evidence="3">The sequence shown here is derived from an EMBL/GenBank/DDBJ whole genome shotgun (WGS) entry which is preliminary data.</text>
</comment>
<evidence type="ECO:0000259" key="2">
    <source>
        <dbReference type="Pfam" id="PF20681"/>
    </source>
</evidence>
<keyword evidence="4" id="KW-1185">Reference proteome</keyword>